<reference evidence="1 2" key="1">
    <citation type="submission" date="2015-01" db="EMBL/GenBank/DDBJ databases">
        <title>Evolution of Trichinella species and genotypes.</title>
        <authorList>
            <person name="Korhonen P.K."/>
            <person name="Edoardo P."/>
            <person name="Giuseppe L.R."/>
            <person name="Gasser R.B."/>
        </authorList>
    </citation>
    <scope>NUCLEOTIDE SEQUENCE [LARGE SCALE GENOMIC DNA]</scope>
    <source>
        <strain evidence="1">ISS3</strain>
    </source>
</reference>
<protein>
    <submittedName>
        <fullName evidence="1">Uncharacterized protein</fullName>
    </submittedName>
</protein>
<sequence length="60" mass="6887">MFFDIIMRYSLKLPSLVQYFVVFGLLGDKFSPPFLTGRSTRYLIGPSICRLISFPCLIAH</sequence>
<dbReference type="AlphaFoldDB" id="A0A0V0YVN4"/>
<feature type="non-terminal residue" evidence="1">
    <location>
        <position position="60"/>
    </location>
</feature>
<dbReference type="EMBL" id="JYDH01004466">
    <property type="protein sequence ID" value="KRY04256.1"/>
    <property type="molecule type" value="Genomic_DNA"/>
</dbReference>
<dbReference type="OrthoDB" id="5928838at2759"/>
<evidence type="ECO:0000313" key="1">
    <source>
        <dbReference type="EMBL" id="KRY04256.1"/>
    </source>
</evidence>
<proteinExistence type="predicted"/>
<keyword evidence="2" id="KW-1185">Reference proteome</keyword>
<organism evidence="1 2">
    <name type="scientific">Trichinella spiralis</name>
    <name type="common">Trichina worm</name>
    <dbReference type="NCBI Taxonomy" id="6334"/>
    <lineage>
        <taxon>Eukaryota</taxon>
        <taxon>Metazoa</taxon>
        <taxon>Ecdysozoa</taxon>
        <taxon>Nematoda</taxon>
        <taxon>Enoplea</taxon>
        <taxon>Dorylaimia</taxon>
        <taxon>Trichinellida</taxon>
        <taxon>Trichinellidae</taxon>
        <taxon>Trichinella</taxon>
    </lineage>
</organism>
<dbReference type="InParanoid" id="A0A0V0YVN4"/>
<accession>A0A0V0YVN4</accession>
<evidence type="ECO:0000313" key="2">
    <source>
        <dbReference type="Proteomes" id="UP000054776"/>
    </source>
</evidence>
<comment type="caution">
    <text evidence="1">The sequence shown here is derived from an EMBL/GenBank/DDBJ whole genome shotgun (WGS) entry which is preliminary data.</text>
</comment>
<name>A0A0V0YVN4_TRISP</name>
<dbReference type="Proteomes" id="UP000054776">
    <property type="component" value="Unassembled WGS sequence"/>
</dbReference>
<gene>
    <name evidence="1" type="ORF">T01_16298</name>
</gene>